<dbReference type="PANTHER" id="PTHR28004:SF2">
    <property type="entry name" value="D-SERINE DEHYDRATASE"/>
    <property type="match status" value="1"/>
</dbReference>
<evidence type="ECO:0000256" key="2">
    <source>
        <dbReference type="ARBA" id="ARBA00023239"/>
    </source>
</evidence>
<comment type="similarity">
    <text evidence="1">Belongs to the DSD1 family.</text>
</comment>
<feature type="region of interest" description="Disordered" evidence="3">
    <location>
        <begin position="66"/>
        <end position="86"/>
    </location>
</feature>
<accession>A0A8H3TWH1</accession>
<name>A0A8H3TWH1_9TREE</name>
<dbReference type="GO" id="GO:0036088">
    <property type="term" value="P:D-serine catabolic process"/>
    <property type="evidence" value="ECO:0007669"/>
    <property type="project" value="TreeGrafter"/>
</dbReference>
<evidence type="ECO:0000313" key="5">
    <source>
        <dbReference type="EMBL" id="GHJ88363.1"/>
    </source>
</evidence>
<dbReference type="OrthoDB" id="20198at2759"/>
<evidence type="ECO:0000313" key="6">
    <source>
        <dbReference type="Proteomes" id="UP000620104"/>
    </source>
</evidence>
<evidence type="ECO:0000256" key="3">
    <source>
        <dbReference type="SAM" id="MobiDB-lite"/>
    </source>
</evidence>
<dbReference type="InterPro" id="IPR029066">
    <property type="entry name" value="PLP-binding_barrel"/>
</dbReference>
<dbReference type="Proteomes" id="UP000620104">
    <property type="component" value="Unassembled WGS sequence"/>
</dbReference>
<dbReference type="AlphaFoldDB" id="A0A8H3TWH1"/>
<keyword evidence="2" id="KW-0456">Lyase</keyword>
<dbReference type="GO" id="GO:0008721">
    <property type="term" value="F:D-serine ammonia-lyase activity"/>
    <property type="evidence" value="ECO:0007669"/>
    <property type="project" value="TreeGrafter"/>
</dbReference>
<reference evidence="5" key="1">
    <citation type="submission" date="2020-07" db="EMBL/GenBank/DDBJ databases">
        <title>Draft Genome Sequence of a Deep-Sea Yeast, Naganishia (Cryptococcus) liquefaciens strain N6.</title>
        <authorList>
            <person name="Han Y.W."/>
            <person name="Kajitani R."/>
            <person name="Morimoto H."/>
            <person name="Parhat M."/>
            <person name="Tsubouchi H."/>
            <person name="Bakenova O."/>
            <person name="Ogata M."/>
            <person name="Argunhan B."/>
            <person name="Aoki R."/>
            <person name="Kajiwara S."/>
            <person name="Itoh T."/>
            <person name="Iwasaki H."/>
        </authorList>
    </citation>
    <scope>NUCLEOTIDE SEQUENCE</scope>
    <source>
        <strain evidence="5">N6</strain>
    </source>
</reference>
<dbReference type="InterPro" id="IPR051466">
    <property type="entry name" value="D-amino_acid_metab_enzyme"/>
</dbReference>
<sequence>MSFHRSSSFHPAEQWHNQPLHALPTPSVVIDRAVFTSNSARMLEAAHKLDIEFRVHIKTHKTSEGTRIQLDPFGKGDGAGKSEDGQKHRLRATRLIISTVEEGWMLVKSGVLRDCGVKSVLYSLPPAPNTLQRLDLLRAAMAEEQCALLLMVDLPAQIAAMDRLPMEDGPAWHVFIKVDAGYHRAGVPVHTRQFEDTVRAVLGSSNSYLYGFYVHAGNSYGATSRIEASAYLDNEIKAVNEASSLARDLIGNDERLRLSYASPAFVLSVGATPTANAARVDSEHGERRVTVGNRADELELHAGNYSLYDLQQFATSMIEQDQIGLFVLSTVCSVYPGRNSDIGEALCDAGGLAMSKDKGPIPGHGLVRSDAKQQGLAGWSLGRIAQEHGVLTYDDASSTEAGRPAPRLPEYGEKLRILPQHACMTLANHPWFYIVDSGLEDGKGWEEWSVRDVWTPAKFW</sequence>
<dbReference type="InterPro" id="IPR042208">
    <property type="entry name" value="D-ser_dehydrat-like_sf"/>
</dbReference>
<keyword evidence="6" id="KW-1185">Reference proteome</keyword>
<dbReference type="PANTHER" id="PTHR28004">
    <property type="entry name" value="ZGC:162816-RELATED"/>
    <property type="match status" value="1"/>
</dbReference>
<dbReference type="Gene3D" id="3.20.20.10">
    <property type="entry name" value="Alanine racemase"/>
    <property type="match status" value="1"/>
</dbReference>
<comment type="caution">
    <text evidence="5">The sequence shown here is derived from an EMBL/GenBank/DDBJ whole genome shotgun (WGS) entry which is preliminary data.</text>
</comment>
<evidence type="ECO:0000259" key="4">
    <source>
        <dbReference type="SMART" id="SM01119"/>
    </source>
</evidence>
<organism evidence="5 6">
    <name type="scientific">Naganishia liquefaciens</name>
    <dbReference type="NCBI Taxonomy" id="104408"/>
    <lineage>
        <taxon>Eukaryota</taxon>
        <taxon>Fungi</taxon>
        <taxon>Dikarya</taxon>
        <taxon>Basidiomycota</taxon>
        <taxon>Agaricomycotina</taxon>
        <taxon>Tremellomycetes</taxon>
        <taxon>Filobasidiales</taxon>
        <taxon>Filobasidiaceae</taxon>
        <taxon>Naganishia</taxon>
    </lineage>
</organism>
<dbReference type="EMBL" id="BLZA01000030">
    <property type="protein sequence ID" value="GHJ88363.1"/>
    <property type="molecule type" value="Genomic_DNA"/>
</dbReference>
<protein>
    <recommendedName>
        <fullName evidence="4">D-serine dehydratase-like domain-containing protein</fullName>
    </recommendedName>
</protein>
<feature type="domain" description="D-serine dehydratase-like" evidence="4">
    <location>
        <begin position="324"/>
        <end position="436"/>
    </location>
</feature>
<dbReference type="Pfam" id="PF14031">
    <property type="entry name" value="D-ser_dehydrat"/>
    <property type="match status" value="1"/>
</dbReference>
<proteinExistence type="inferred from homology"/>
<dbReference type="SMART" id="SM01119">
    <property type="entry name" value="D-ser_dehydrat"/>
    <property type="match status" value="1"/>
</dbReference>
<gene>
    <name evidence="5" type="ORF">NliqN6_4765</name>
</gene>
<dbReference type="SUPFAM" id="SSF51419">
    <property type="entry name" value="PLP-binding barrel"/>
    <property type="match status" value="1"/>
</dbReference>
<dbReference type="InterPro" id="IPR001608">
    <property type="entry name" value="Ala_racemase_N"/>
</dbReference>
<dbReference type="Pfam" id="PF01168">
    <property type="entry name" value="Ala_racemase_N"/>
    <property type="match status" value="1"/>
</dbReference>
<dbReference type="InterPro" id="IPR026956">
    <property type="entry name" value="D-ser_dehydrat-like_dom"/>
</dbReference>
<dbReference type="Gene3D" id="2.40.37.20">
    <property type="entry name" value="D-serine dehydratase-like domain"/>
    <property type="match status" value="1"/>
</dbReference>
<evidence type="ECO:0000256" key="1">
    <source>
        <dbReference type="ARBA" id="ARBA00005323"/>
    </source>
</evidence>